<name>A0A0E9R922_ANGAN</name>
<evidence type="ECO:0000313" key="1">
    <source>
        <dbReference type="EMBL" id="JAH24818.1"/>
    </source>
</evidence>
<dbReference type="EMBL" id="GBXM01083759">
    <property type="protein sequence ID" value="JAH24818.1"/>
    <property type="molecule type" value="Transcribed_RNA"/>
</dbReference>
<sequence>MKPPAITQYQTPLFV</sequence>
<organism evidence="1">
    <name type="scientific">Anguilla anguilla</name>
    <name type="common">European freshwater eel</name>
    <name type="synonym">Muraena anguilla</name>
    <dbReference type="NCBI Taxonomy" id="7936"/>
    <lineage>
        <taxon>Eukaryota</taxon>
        <taxon>Metazoa</taxon>
        <taxon>Chordata</taxon>
        <taxon>Craniata</taxon>
        <taxon>Vertebrata</taxon>
        <taxon>Euteleostomi</taxon>
        <taxon>Actinopterygii</taxon>
        <taxon>Neopterygii</taxon>
        <taxon>Teleostei</taxon>
        <taxon>Anguilliformes</taxon>
        <taxon>Anguillidae</taxon>
        <taxon>Anguilla</taxon>
    </lineage>
</organism>
<proteinExistence type="predicted"/>
<reference evidence="1" key="1">
    <citation type="submission" date="2014-11" db="EMBL/GenBank/DDBJ databases">
        <authorList>
            <person name="Amaro Gonzalez C."/>
        </authorList>
    </citation>
    <scope>NUCLEOTIDE SEQUENCE</scope>
</reference>
<protein>
    <submittedName>
        <fullName evidence="1">Uncharacterized protein</fullName>
    </submittedName>
</protein>
<accession>A0A0E9R922</accession>
<reference evidence="1" key="2">
    <citation type="journal article" date="2015" name="Fish Shellfish Immunol.">
        <title>Early steps in the European eel (Anguilla anguilla)-Vibrio vulnificus interaction in the gills: Role of the RtxA13 toxin.</title>
        <authorList>
            <person name="Callol A."/>
            <person name="Pajuelo D."/>
            <person name="Ebbesson L."/>
            <person name="Teles M."/>
            <person name="MacKenzie S."/>
            <person name="Amaro C."/>
        </authorList>
    </citation>
    <scope>NUCLEOTIDE SEQUENCE</scope>
</reference>